<keyword evidence="7" id="KW-0544">Nucleosome core</keyword>
<dbReference type="PRINTS" id="PR00622">
    <property type="entry name" value="HISTONEH3"/>
</dbReference>
<comment type="subcellular location">
    <subcellularLocation>
        <location evidence="2">Chromosome</location>
        <location evidence="2">Centromere</location>
    </subcellularLocation>
    <subcellularLocation>
        <location evidence="1">Nucleus</location>
    </subcellularLocation>
</comment>
<dbReference type="SUPFAM" id="SSF47113">
    <property type="entry name" value="Histone-fold"/>
    <property type="match status" value="1"/>
</dbReference>
<organism evidence="16 17">
    <name type="scientific">Rhodotorula diobovata</name>
    <dbReference type="NCBI Taxonomy" id="5288"/>
    <lineage>
        <taxon>Eukaryota</taxon>
        <taxon>Fungi</taxon>
        <taxon>Dikarya</taxon>
        <taxon>Basidiomycota</taxon>
        <taxon>Pucciniomycotina</taxon>
        <taxon>Microbotryomycetes</taxon>
        <taxon>Sporidiobolales</taxon>
        <taxon>Sporidiobolaceae</taxon>
        <taxon>Rhodotorula</taxon>
    </lineage>
</organism>
<comment type="subunit">
    <text evidence="10">Component of centromeric nucleosomes, where DNA is wrapped around a histone octamer core. The octamer contains two molecules each of H2A, H2B, CSE4/CENPA and H4 assembled in one CSE4-H4 heterotetramer and two H2A-H2B heterodimers. Interacts with the inner kinetochore.</text>
</comment>
<evidence type="ECO:0000256" key="1">
    <source>
        <dbReference type="ARBA" id="ARBA00004123"/>
    </source>
</evidence>
<dbReference type="SMART" id="SM00428">
    <property type="entry name" value="H3"/>
    <property type="match status" value="1"/>
</dbReference>
<dbReference type="Gene3D" id="1.10.20.10">
    <property type="entry name" value="Histone, subunit A"/>
    <property type="match status" value="1"/>
</dbReference>
<dbReference type="PANTHER" id="PTHR45810">
    <property type="entry name" value="HISTONE H3.2"/>
    <property type="match status" value="1"/>
</dbReference>
<keyword evidence="8" id="KW-0137">Centromere</keyword>
<reference evidence="16 17" key="1">
    <citation type="submission" date="2019-03" db="EMBL/GenBank/DDBJ databases">
        <title>Rhodosporidium diobovatum UCD-FST 08-225 genome sequencing, assembly, and annotation.</title>
        <authorList>
            <person name="Fakankun I.U."/>
            <person name="Fristensky B."/>
            <person name="Levin D.B."/>
        </authorList>
    </citation>
    <scope>NUCLEOTIDE SEQUENCE [LARGE SCALE GENOMIC DNA]</scope>
    <source>
        <strain evidence="16 17">UCD-FST 08-225</strain>
    </source>
</reference>
<evidence type="ECO:0000256" key="13">
    <source>
        <dbReference type="ARBA" id="ARBA00044336"/>
    </source>
</evidence>
<dbReference type="EMBL" id="SOZI01000181">
    <property type="protein sequence ID" value="TNY17709.1"/>
    <property type="molecule type" value="Genomic_DNA"/>
</dbReference>
<evidence type="ECO:0000259" key="15">
    <source>
        <dbReference type="Pfam" id="PF00125"/>
    </source>
</evidence>
<feature type="domain" description="Core Histone H2A/H2B/H3" evidence="15">
    <location>
        <begin position="77"/>
        <end position="171"/>
    </location>
</feature>
<protein>
    <recommendedName>
        <fullName evidence="11">Histone H3-like centromeric protein CSE4</fullName>
    </recommendedName>
    <alternativeName>
        <fullName evidence="13">CENP-A homolog</fullName>
    </alternativeName>
    <alternativeName>
        <fullName evidence="12">CENPA homolog</fullName>
    </alternativeName>
</protein>
<proteinExistence type="inferred from homology"/>
<evidence type="ECO:0000256" key="7">
    <source>
        <dbReference type="ARBA" id="ARBA00023269"/>
    </source>
</evidence>
<comment type="function">
    <text evidence="9">Histone H3-like nucleosomal protein that is specifically found in centromeric nucleosomes. Replaces conventional H3 in the nucleosome core of centromeric chromatin that serves as an assembly site for the inner kinetochore. Required for recruitment and assembly of kinetochore proteins, mitotic progression and chromosome segregation. May serve as an epigenetic mark that propagates centromere identity through replication and cell division.</text>
</comment>
<dbReference type="Pfam" id="PF00125">
    <property type="entry name" value="Histone"/>
    <property type="match status" value="1"/>
</dbReference>
<dbReference type="GO" id="GO:0003677">
    <property type="term" value="F:DNA binding"/>
    <property type="evidence" value="ECO:0007669"/>
    <property type="project" value="UniProtKB-KW"/>
</dbReference>
<dbReference type="GO" id="GO:0046982">
    <property type="term" value="F:protein heterodimerization activity"/>
    <property type="evidence" value="ECO:0007669"/>
    <property type="project" value="InterPro"/>
</dbReference>
<evidence type="ECO:0000256" key="4">
    <source>
        <dbReference type="ARBA" id="ARBA00022454"/>
    </source>
</evidence>
<dbReference type="STRING" id="5288.A0A5C5FN46"/>
<keyword evidence="6" id="KW-0539">Nucleus</keyword>
<feature type="compositionally biased region" description="Low complexity" evidence="14">
    <location>
        <begin position="17"/>
        <end position="32"/>
    </location>
</feature>
<comment type="caution">
    <text evidence="16">The sequence shown here is derived from an EMBL/GenBank/DDBJ whole genome shotgun (WGS) entry which is preliminary data.</text>
</comment>
<dbReference type="GO" id="GO:0030527">
    <property type="term" value="F:structural constituent of chromatin"/>
    <property type="evidence" value="ECO:0007669"/>
    <property type="project" value="InterPro"/>
</dbReference>
<dbReference type="Proteomes" id="UP000311382">
    <property type="component" value="Unassembled WGS sequence"/>
</dbReference>
<dbReference type="InterPro" id="IPR007125">
    <property type="entry name" value="H2A/H2B/H3"/>
</dbReference>
<dbReference type="PROSITE" id="PS00959">
    <property type="entry name" value="HISTONE_H3_2"/>
    <property type="match status" value="1"/>
</dbReference>
<accession>A0A5C5FN46</accession>
<evidence type="ECO:0000256" key="2">
    <source>
        <dbReference type="ARBA" id="ARBA00004584"/>
    </source>
</evidence>
<dbReference type="CDD" id="cd22911">
    <property type="entry name" value="HFD_H3"/>
    <property type="match status" value="1"/>
</dbReference>
<evidence type="ECO:0000256" key="6">
    <source>
        <dbReference type="ARBA" id="ARBA00023242"/>
    </source>
</evidence>
<dbReference type="InterPro" id="IPR000164">
    <property type="entry name" value="Histone_H3/CENP-A"/>
</dbReference>
<evidence type="ECO:0000256" key="10">
    <source>
        <dbReference type="ARBA" id="ARBA00044024"/>
    </source>
</evidence>
<evidence type="ECO:0000256" key="9">
    <source>
        <dbReference type="ARBA" id="ARBA00043846"/>
    </source>
</evidence>
<dbReference type="PANTHER" id="PTHR45810:SF17">
    <property type="entry name" value="HISTONE H3-LIKE CENTROMERIC PROTEIN A"/>
    <property type="match status" value="1"/>
</dbReference>
<evidence type="ECO:0000256" key="11">
    <source>
        <dbReference type="ARBA" id="ARBA00044180"/>
    </source>
</evidence>
<keyword evidence="17" id="KW-1185">Reference proteome</keyword>
<comment type="similarity">
    <text evidence="3">Belongs to the histone H3 family.</text>
</comment>
<evidence type="ECO:0000256" key="3">
    <source>
        <dbReference type="ARBA" id="ARBA00010343"/>
    </source>
</evidence>
<dbReference type="OrthoDB" id="842664at2759"/>
<dbReference type="GO" id="GO:0000775">
    <property type="term" value="C:chromosome, centromeric region"/>
    <property type="evidence" value="ECO:0007669"/>
    <property type="project" value="UniProtKB-SubCell"/>
</dbReference>
<gene>
    <name evidence="16" type="ORF">DMC30DRAFT_356730</name>
</gene>
<feature type="region of interest" description="Disordered" evidence="14">
    <location>
        <begin position="17"/>
        <end position="76"/>
    </location>
</feature>
<dbReference type="GO" id="GO:0005634">
    <property type="term" value="C:nucleus"/>
    <property type="evidence" value="ECO:0007669"/>
    <property type="project" value="UniProtKB-SubCell"/>
</dbReference>
<keyword evidence="4" id="KW-0158">Chromosome</keyword>
<evidence type="ECO:0000256" key="14">
    <source>
        <dbReference type="SAM" id="MobiDB-lite"/>
    </source>
</evidence>
<sequence length="176" mass="19207">MAQTPRKQVTVKKTTTAVKAVASQPLGGAAAKGPGGKAPRKSVAGTAGKGPRKSTGGGARQGQAAQSASRKTHRFRPGTVALREIRHYQKSTDLLLRRLPFARLVREIATEFFEDEDGQGVGLRWQSSALLALQEATEAYLVHLFEDSNLCALHAKRVTIMQRDMQLVRRIRGDFM</sequence>
<dbReference type="AlphaFoldDB" id="A0A5C5FN46"/>
<dbReference type="InterPro" id="IPR009072">
    <property type="entry name" value="Histone-fold"/>
</dbReference>
<dbReference type="GO" id="GO:0000786">
    <property type="term" value="C:nucleosome"/>
    <property type="evidence" value="ECO:0007669"/>
    <property type="project" value="UniProtKB-KW"/>
</dbReference>
<name>A0A5C5FN46_9BASI</name>
<keyword evidence="5" id="KW-0238">DNA-binding</keyword>
<evidence type="ECO:0000313" key="16">
    <source>
        <dbReference type="EMBL" id="TNY17709.1"/>
    </source>
</evidence>
<evidence type="ECO:0000313" key="17">
    <source>
        <dbReference type="Proteomes" id="UP000311382"/>
    </source>
</evidence>
<evidence type="ECO:0000256" key="12">
    <source>
        <dbReference type="ARBA" id="ARBA00044234"/>
    </source>
</evidence>
<dbReference type="FunFam" id="1.10.20.10:FF:000087">
    <property type="entry name" value="Probable histone 3"/>
    <property type="match status" value="1"/>
</dbReference>
<evidence type="ECO:0000256" key="5">
    <source>
        <dbReference type="ARBA" id="ARBA00023125"/>
    </source>
</evidence>
<evidence type="ECO:0000256" key="8">
    <source>
        <dbReference type="ARBA" id="ARBA00023328"/>
    </source>
</evidence>